<evidence type="ECO:0000313" key="2">
    <source>
        <dbReference type="Proteomes" id="UP000032582"/>
    </source>
</evidence>
<accession>A0A0D8L2F8</accession>
<proteinExistence type="predicted"/>
<dbReference type="AlphaFoldDB" id="A0A0D8L2F8"/>
<reference evidence="1 2" key="1">
    <citation type="submission" date="2015-02" db="EMBL/GenBank/DDBJ databases">
        <title>Whole genome shotgun sequencing of cultured foodborne pathogen.</title>
        <authorList>
            <person name="Timme R."/>
            <person name="Allard M.W."/>
            <person name="Strain E."/>
            <person name="Evans P.S."/>
            <person name="Brown E."/>
        </authorList>
    </citation>
    <scope>NUCLEOTIDE SEQUENCE [LARGE SCALE GENOMIC DNA]</scope>
    <source>
        <strain evidence="1 2">GCSL-TSO-24</strain>
    </source>
</reference>
<gene>
    <name evidence="1" type="ORF">UA45_21450</name>
</gene>
<dbReference type="EMBL" id="JZSH01000492">
    <property type="protein sequence ID" value="KJF75874.1"/>
    <property type="molecule type" value="Genomic_DNA"/>
</dbReference>
<evidence type="ECO:0000313" key="1">
    <source>
        <dbReference type="EMBL" id="KJF75874.1"/>
    </source>
</evidence>
<sequence>MKLLQFIETSIFQKKIDTLLSHDEYLSFQEYLRQNPEAGATISATGGCRKIRWAIQGKGKSGGIRVIYYYINTKGEIYLLLAYPKNECENLSDEQKAQLRKVISALGGT</sequence>
<name>A0A0D8L2F8_MORMO</name>
<dbReference type="Proteomes" id="UP000032582">
    <property type="component" value="Unassembled WGS sequence"/>
</dbReference>
<organism evidence="1 2">
    <name type="scientific">Morganella morganii</name>
    <name type="common">Proteus morganii</name>
    <dbReference type="NCBI Taxonomy" id="582"/>
    <lineage>
        <taxon>Bacteria</taxon>
        <taxon>Pseudomonadati</taxon>
        <taxon>Pseudomonadota</taxon>
        <taxon>Gammaproteobacteria</taxon>
        <taxon>Enterobacterales</taxon>
        <taxon>Morganellaceae</taxon>
        <taxon>Morganella</taxon>
    </lineage>
</organism>
<dbReference type="PIRSF" id="PIRSF039032">
    <property type="entry name" value="HigB-2"/>
    <property type="match status" value="1"/>
</dbReference>
<dbReference type="PATRIC" id="fig|582.24.peg.6827"/>
<protein>
    <submittedName>
        <fullName evidence="1">Toxin RelE</fullName>
    </submittedName>
</protein>
<comment type="caution">
    <text evidence="1">The sequence shown here is derived from an EMBL/GenBank/DDBJ whole genome shotgun (WGS) entry which is preliminary data.</text>
</comment>
<dbReference type="InterPro" id="IPR009387">
    <property type="entry name" value="HigB-2"/>
</dbReference>
<dbReference type="Pfam" id="PF06296">
    <property type="entry name" value="RelE"/>
    <property type="match status" value="1"/>
</dbReference>